<evidence type="ECO:0000313" key="1">
    <source>
        <dbReference type="EMBL" id="KAG0412658.1"/>
    </source>
</evidence>
<gene>
    <name evidence="1" type="ORF">HPB47_010201</name>
</gene>
<organism evidence="1 2">
    <name type="scientific">Ixodes persulcatus</name>
    <name type="common">Taiga tick</name>
    <dbReference type="NCBI Taxonomy" id="34615"/>
    <lineage>
        <taxon>Eukaryota</taxon>
        <taxon>Metazoa</taxon>
        <taxon>Ecdysozoa</taxon>
        <taxon>Arthropoda</taxon>
        <taxon>Chelicerata</taxon>
        <taxon>Arachnida</taxon>
        <taxon>Acari</taxon>
        <taxon>Parasitiformes</taxon>
        <taxon>Ixodida</taxon>
        <taxon>Ixodoidea</taxon>
        <taxon>Ixodidae</taxon>
        <taxon>Ixodinae</taxon>
        <taxon>Ixodes</taxon>
    </lineage>
</organism>
<comment type="caution">
    <text evidence="1">The sequence shown here is derived from an EMBL/GenBank/DDBJ whole genome shotgun (WGS) entry which is preliminary data.</text>
</comment>
<name>A0AC60NZQ3_IXOPE</name>
<evidence type="ECO:0000313" key="2">
    <source>
        <dbReference type="Proteomes" id="UP000805193"/>
    </source>
</evidence>
<reference evidence="1 2" key="1">
    <citation type="journal article" date="2020" name="Cell">
        <title>Large-Scale Comparative Analyses of Tick Genomes Elucidate Their Genetic Diversity and Vector Capacities.</title>
        <authorList>
            <consortium name="Tick Genome and Microbiome Consortium (TIGMIC)"/>
            <person name="Jia N."/>
            <person name="Wang J."/>
            <person name="Shi W."/>
            <person name="Du L."/>
            <person name="Sun Y."/>
            <person name="Zhan W."/>
            <person name="Jiang J.F."/>
            <person name="Wang Q."/>
            <person name="Zhang B."/>
            <person name="Ji P."/>
            <person name="Bell-Sakyi L."/>
            <person name="Cui X.M."/>
            <person name="Yuan T.T."/>
            <person name="Jiang B.G."/>
            <person name="Yang W.F."/>
            <person name="Lam T.T."/>
            <person name="Chang Q.C."/>
            <person name="Ding S.J."/>
            <person name="Wang X.J."/>
            <person name="Zhu J.G."/>
            <person name="Ruan X.D."/>
            <person name="Zhao L."/>
            <person name="Wei J.T."/>
            <person name="Ye R.Z."/>
            <person name="Que T.C."/>
            <person name="Du C.H."/>
            <person name="Zhou Y.H."/>
            <person name="Cheng J.X."/>
            <person name="Dai P.F."/>
            <person name="Guo W.B."/>
            <person name="Han X.H."/>
            <person name="Huang E.J."/>
            <person name="Li L.F."/>
            <person name="Wei W."/>
            <person name="Gao Y.C."/>
            <person name="Liu J.Z."/>
            <person name="Shao H.Z."/>
            <person name="Wang X."/>
            <person name="Wang C.C."/>
            <person name="Yang T.C."/>
            <person name="Huo Q.B."/>
            <person name="Li W."/>
            <person name="Chen H.Y."/>
            <person name="Chen S.E."/>
            <person name="Zhou L.G."/>
            <person name="Ni X.B."/>
            <person name="Tian J.H."/>
            <person name="Sheng Y."/>
            <person name="Liu T."/>
            <person name="Pan Y.S."/>
            <person name="Xia L.Y."/>
            <person name="Li J."/>
            <person name="Zhao F."/>
            <person name="Cao W.C."/>
        </authorList>
    </citation>
    <scope>NUCLEOTIDE SEQUENCE [LARGE SCALE GENOMIC DNA]</scope>
    <source>
        <strain evidence="1">Iper-2018</strain>
    </source>
</reference>
<proteinExistence type="predicted"/>
<accession>A0AC60NZQ3</accession>
<dbReference type="EMBL" id="JABSTQ010011332">
    <property type="protein sequence ID" value="KAG0412658.1"/>
    <property type="molecule type" value="Genomic_DNA"/>
</dbReference>
<protein>
    <submittedName>
        <fullName evidence="1">Uncharacterized protein</fullName>
    </submittedName>
</protein>
<keyword evidence="2" id="KW-1185">Reference proteome</keyword>
<dbReference type="Proteomes" id="UP000805193">
    <property type="component" value="Unassembled WGS sequence"/>
</dbReference>
<sequence>MDRSVERATGRRVSPPSAPAWGACLAGCSSRRRRHSRSFSMGAAAASVARALLQGLKSMARDVLAVLAVVAFFLTPVAALPYTRAYVPNTYTLSSSNCSAWAMRLLSWVLLLPGTVSVFLVLLLVPPLCIPRRWKYRAVIENYKVGPQTQVRVQSPFFDRQYRL</sequence>